<reference evidence="3" key="1">
    <citation type="submission" date="2013-09" db="EMBL/GenBank/DDBJ databases">
        <title>The Genome Sequence of Anopheles culicifacies species A.</title>
        <authorList>
            <consortium name="The Broad Institute Genomics Platform"/>
            <person name="Neafsey D.E."/>
            <person name="Besansky N."/>
            <person name="Howell P."/>
            <person name="Walton C."/>
            <person name="Young S.K."/>
            <person name="Zeng Q."/>
            <person name="Gargeya S."/>
            <person name="Fitzgerald M."/>
            <person name="Haas B."/>
            <person name="Abouelleil A."/>
            <person name="Allen A.W."/>
            <person name="Alvarado L."/>
            <person name="Arachchi H.M."/>
            <person name="Berlin A.M."/>
            <person name="Chapman S.B."/>
            <person name="Gainer-Dewar J."/>
            <person name="Goldberg J."/>
            <person name="Griggs A."/>
            <person name="Gujja S."/>
            <person name="Hansen M."/>
            <person name="Howarth C."/>
            <person name="Imamovic A."/>
            <person name="Ireland A."/>
            <person name="Larimer J."/>
            <person name="McCowan C."/>
            <person name="Murphy C."/>
            <person name="Pearson M."/>
            <person name="Poon T.W."/>
            <person name="Priest M."/>
            <person name="Roberts A."/>
            <person name="Saif S."/>
            <person name="Shea T."/>
            <person name="Sisk P."/>
            <person name="Sykes S."/>
            <person name="Wortman J."/>
            <person name="Nusbaum C."/>
            <person name="Birren B."/>
        </authorList>
    </citation>
    <scope>NUCLEOTIDE SEQUENCE [LARGE SCALE GENOMIC DNA]</scope>
    <source>
        <strain evidence="3">A-37</strain>
    </source>
</reference>
<feature type="signal peptide" evidence="1">
    <location>
        <begin position="1"/>
        <end position="28"/>
    </location>
</feature>
<keyword evidence="3" id="KW-1185">Reference proteome</keyword>
<sequence length="173" mass="18941">MTSTHAKIPPVLDAAPLLSLLFLNVALAISGNVIDTGWGVGGPGTPDPPLIRFMLSCLELRTLARLLLVLLARLTESLIAVPVGVVPGELEVEKIGATPSLTPERSEMKSEKRNVLALAKIEQLERTIGLDRCGTGCDRRCCRRRCRRRHRSVRRSMPGGSYRRCPFSCSGPW</sequence>
<evidence type="ECO:0000313" key="3">
    <source>
        <dbReference type="Proteomes" id="UP000075883"/>
    </source>
</evidence>
<evidence type="ECO:0000256" key="1">
    <source>
        <dbReference type="SAM" id="SignalP"/>
    </source>
</evidence>
<organism evidence="2 3">
    <name type="scientific">Anopheles culicifacies</name>
    <dbReference type="NCBI Taxonomy" id="139723"/>
    <lineage>
        <taxon>Eukaryota</taxon>
        <taxon>Metazoa</taxon>
        <taxon>Ecdysozoa</taxon>
        <taxon>Arthropoda</taxon>
        <taxon>Hexapoda</taxon>
        <taxon>Insecta</taxon>
        <taxon>Pterygota</taxon>
        <taxon>Neoptera</taxon>
        <taxon>Endopterygota</taxon>
        <taxon>Diptera</taxon>
        <taxon>Nematocera</taxon>
        <taxon>Culicoidea</taxon>
        <taxon>Culicidae</taxon>
        <taxon>Anophelinae</taxon>
        <taxon>Anopheles</taxon>
        <taxon>culicifacies species complex</taxon>
    </lineage>
</organism>
<accession>A0A182LZ37</accession>
<dbReference type="EnsemblMetazoa" id="ACUA005438-RA">
    <property type="protein sequence ID" value="ACUA005438-PA"/>
    <property type="gene ID" value="ACUA005438"/>
</dbReference>
<dbReference type="VEuPathDB" id="VectorBase:ACUA005438"/>
<feature type="chain" id="PRO_5008127743" description="Secreted protein" evidence="1">
    <location>
        <begin position="29"/>
        <end position="173"/>
    </location>
</feature>
<dbReference type="AlphaFoldDB" id="A0A182LZ37"/>
<protein>
    <recommendedName>
        <fullName evidence="4">Secreted protein</fullName>
    </recommendedName>
</protein>
<name>A0A182LZ37_9DIPT</name>
<evidence type="ECO:0008006" key="4">
    <source>
        <dbReference type="Google" id="ProtNLM"/>
    </source>
</evidence>
<proteinExistence type="predicted"/>
<keyword evidence="1" id="KW-0732">Signal</keyword>
<dbReference type="Proteomes" id="UP000075883">
    <property type="component" value="Unassembled WGS sequence"/>
</dbReference>
<dbReference type="EMBL" id="AXCM01001931">
    <property type="status" value="NOT_ANNOTATED_CDS"/>
    <property type="molecule type" value="Genomic_DNA"/>
</dbReference>
<reference evidence="2" key="2">
    <citation type="submission" date="2020-05" db="UniProtKB">
        <authorList>
            <consortium name="EnsemblMetazoa"/>
        </authorList>
    </citation>
    <scope>IDENTIFICATION</scope>
    <source>
        <strain evidence="2">A-37</strain>
    </source>
</reference>
<evidence type="ECO:0000313" key="2">
    <source>
        <dbReference type="EnsemblMetazoa" id="ACUA005438-PA"/>
    </source>
</evidence>